<evidence type="ECO:0000313" key="1">
    <source>
        <dbReference type="EMBL" id="KAG5446913.1"/>
    </source>
</evidence>
<accession>A0A3R7CD51</accession>
<proteinExistence type="predicted"/>
<dbReference type="EMBL" id="NIRI02000042">
    <property type="protein sequence ID" value="KAG5446913.1"/>
    <property type="molecule type" value="Genomic_DNA"/>
</dbReference>
<organism evidence="1 2">
    <name type="scientific">Clonorchis sinensis</name>
    <name type="common">Chinese liver fluke</name>
    <dbReference type="NCBI Taxonomy" id="79923"/>
    <lineage>
        <taxon>Eukaryota</taxon>
        <taxon>Metazoa</taxon>
        <taxon>Spiralia</taxon>
        <taxon>Lophotrochozoa</taxon>
        <taxon>Platyhelminthes</taxon>
        <taxon>Trematoda</taxon>
        <taxon>Digenea</taxon>
        <taxon>Opisthorchiida</taxon>
        <taxon>Opisthorchiata</taxon>
        <taxon>Opisthorchiidae</taxon>
        <taxon>Clonorchis</taxon>
    </lineage>
</organism>
<evidence type="ECO:0000313" key="2">
    <source>
        <dbReference type="Proteomes" id="UP000286415"/>
    </source>
</evidence>
<gene>
    <name evidence="1" type="ORF">CSKR_114078</name>
</gene>
<reference evidence="1 2" key="1">
    <citation type="journal article" date="2018" name="Biotechnol. Adv.">
        <title>Improved genomic resources and new bioinformatic workflow for the carcinogenic parasite Clonorchis sinensis: Biotechnological implications.</title>
        <authorList>
            <person name="Wang D."/>
            <person name="Korhonen P.K."/>
            <person name="Gasser R.B."/>
            <person name="Young N.D."/>
        </authorList>
    </citation>
    <scope>NUCLEOTIDE SEQUENCE [LARGE SCALE GENOMIC DNA]</scope>
    <source>
        <strain evidence="1">Cs-k2</strain>
    </source>
</reference>
<dbReference type="Proteomes" id="UP000286415">
    <property type="component" value="Unassembled WGS sequence"/>
</dbReference>
<protein>
    <submittedName>
        <fullName evidence="1">Uncharacterized protein</fullName>
    </submittedName>
</protein>
<dbReference type="OrthoDB" id="10540062at2759"/>
<sequence length="192" mass="22106">MCITWRLKTSHENKTLEFILGHGADLKALAFSVDHTDIIDEIFGIPSANFETLITNIEQGPLVTGYSGQDFDSICETKFSPLPAATVELSMHHQIDQSRFGIYLKLFWTKFRFSVKIEFGNRAGRSICIRVRRLSRFCRIHRHSAHQRFNKPRSIFFQLLLLLQVITECSTRSCWNICEAAKSVELKILDPD</sequence>
<comment type="caution">
    <text evidence="1">The sequence shown here is derived from an EMBL/GenBank/DDBJ whole genome shotgun (WGS) entry which is preliminary data.</text>
</comment>
<reference evidence="1 2" key="2">
    <citation type="journal article" date="2021" name="Genomics">
        <title>High-quality reference genome for Clonorchis sinensis.</title>
        <authorList>
            <person name="Young N.D."/>
            <person name="Stroehlein A.J."/>
            <person name="Kinkar L."/>
            <person name="Wang T."/>
            <person name="Sohn W.M."/>
            <person name="Chang B.C.H."/>
            <person name="Kaur P."/>
            <person name="Weisz D."/>
            <person name="Dudchenko O."/>
            <person name="Aiden E.L."/>
            <person name="Korhonen P.K."/>
            <person name="Gasser R.B."/>
        </authorList>
    </citation>
    <scope>NUCLEOTIDE SEQUENCE [LARGE SCALE GENOMIC DNA]</scope>
    <source>
        <strain evidence="1">Cs-k2</strain>
    </source>
</reference>
<keyword evidence="2" id="KW-1185">Reference proteome</keyword>
<dbReference type="AlphaFoldDB" id="A0A3R7CD51"/>
<dbReference type="InParanoid" id="A0A3R7CD51"/>
<name>A0A3R7CD51_CLOSI</name>